<feature type="region of interest" description="Disordered" evidence="1">
    <location>
        <begin position="391"/>
        <end position="418"/>
    </location>
</feature>
<dbReference type="EMBL" id="JBBWUH010000009">
    <property type="protein sequence ID" value="KAK8157389.1"/>
    <property type="molecule type" value="Genomic_DNA"/>
</dbReference>
<dbReference type="Pfam" id="PF26639">
    <property type="entry name" value="Het-6_barrel"/>
    <property type="match status" value="1"/>
</dbReference>
<evidence type="ECO:0000313" key="3">
    <source>
        <dbReference type="EMBL" id="KAK8157389.1"/>
    </source>
</evidence>
<feature type="domain" description="Heterokaryon incompatibility" evidence="2">
    <location>
        <begin position="55"/>
        <end position="229"/>
    </location>
</feature>
<accession>A0ABR1XJU0</accession>
<gene>
    <name evidence="3" type="ORF">IWX90DRAFT_516611</name>
</gene>
<dbReference type="PANTHER" id="PTHR24148:SF73">
    <property type="entry name" value="HET DOMAIN PROTEIN (AFU_ORTHOLOGUE AFUA_8G01020)"/>
    <property type="match status" value="1"/>
</dbReference>
<keyword evidence="4" id="KW-1185">Reference proteome</keyword>
<comment type="caution">
    <text evidence="3">The sequence shown here is derived from an EMBL/GenBank/DDBJ whole genome shotgun (WGS) entry which is preliminary data.</text>
</comment>
<dbReference type="InterPro" id="IPR052895">
    <property type="entry name" value="HetReg/Transcr_Mod"/>
</dbReference>
<dbReference type="Pfam" id="PF06985">
    <property type="entry name" value="HET"/>
    <property type="match status" value="1"/>
</dbReference>
<evidence type="ECO:0000256" key="1">
    <source>
        <dbReference type="SAM" id="MobiDB-lite"/>
    </source>
</evidence>
<dbReference type="Proteomes" id="UP001456524">
    <property type="component" value="Unassembled WGS sequence"/>
</dbReference>
<reference evidence="3 4" key="1">
    <citation type="journal article" date="2022" name="G3 (Bethesda)">
        <title>Enemy or ally: a genomic approach to elucidate the lifestyle of Phyllosticta citrichinaensis.</title>
        <authorList>
            <person name="Buijs V.A."/>
            <person name="Groenewald J.Z."/>
            <person name="Haridas S."/>
            <person name="LaButti K.M."/>
            <person name="Lipzen A."/>
            <person name="Martin F.M."/>
            <person name="Barry K."/>
            <person name="Grigoriev I.V."/>
            <person name="Crous P.W."/>
            <person name="Seidl M.F."/>
        </authorList>
    </citation>
    <scope>NUCLEOTIDE SEQUENCE [LARGE SCALE GENOMIC DNA]</scope>
    <source>
        <strain evidence="3 4">CBS 129764</strain>
    </source>
</reference>
<dbReference type="InterPro" id="IPR010730">
    <property type="entry name" value="HET"/>
</dbReference>
<organism evidence="3 4">
    <name type="scientific">Phyllosticta citrichinensis</name>
    <dbReference type="NCBI Taxonomy" id="1130410"/>
    <lineage>
        <taxon>Eukaryota</taxon>
        <taxon>Fungi</taxon>
        <taxon>Dikarya</taxon>
        <taxon>Ascomycota</taxon>
        <taxon>Pezizomycotina</taxon>
        <taxon>Dothideomycetes</taxon>
        <taxon>Dothideomycetes incertae sedis</taxon>
        <taxon>Botryosphaeriales</taxon>
        <taxon>Phyllostictaceae</taxon>
        <taxon>Phyllosticta</taxon>
    </lineage>
</organism>
<evidence type="ECO:0000313" key="4">
    <source>
        <dbReference type="Proteomes" id="UP001456524"/>
    </source>
</evidence>
<proteinExistence type="predicted"/>
<dbReference type="PANTHER" id="PTHR24148">
    <property type="entry name" value="ANKYRIN REPEAT DOMAIN-CONTAINING PROTEIN 39 HOMOLOG-RELATED"/>
    <property type="match status" value="1"/>
</dbReference>
<sequence length="664" mass="73608">MRKRMDAFPFPYRPLQAQTQEIRIIQVLPLAEESKKSSQVHCKLKHVNLGDEPDYRALSYVWGDTRAKGTITLDDRQIGVTVNLETVLRQLAGNLRDKRDKHLDLWVDAICIDQGNAHEKTQQVSLMNQIYNKATQTIFWLGTASDDSIVAIECLEWLSTQRQQNFRRVLSWTQVQFDPEADSTSDVGMIQCSLDAILAVLCSDDMRRLRALGALFDRQWFRRVWVLQEAALSTSGVGMIGAASFNGYDLEAGFNMLCGLRDYLRMVPVVATAAAWQGTTSSSPSAVADFLTQKLGSATAVIFSRGAVYLRQLLYLLANPDAPLEASDERDYVFALLGLATDAEELGIRSDYSKNWSQIRVDVAKACLKHYGYGMEVLLFCKPRLGRCPSQSATPSGQSDGRNENTGEHVPSWAPDWSPQHLPRPLSIRSRFSFLRGRGRRNAYNACGNTKSNITDGSFLPNGVLALCAIRVDHITLPGNQLTHSSSSSSSSSSNDNTALAAYLTSTNNTFYPAATTCYKTFPFIAAALYKTPIADRSLVHNYEPQRATAAADNALLQQGYVDLLRRQPSRDAARYADIARYKLRGRRPFATARGMLGLGPAELREGDVVWVLWGADVPFVLRRAGGGDGRGWWSVVGEAYVHGIMDGEATTRTEAAWEEVHLV</sequence>
<name>A0ABR1XJU0_9PEZI</name>
<feature type="compositionally biased region" description="Polar residues" evidence="1">
    <location>
        <begin position="391"/>
        <end position="400"/>
    </location>
</feature>
<evidence type="ECO:0000259" key="2">
    <source>
        <dbReference type="Pfam" id="PF06985"/>
    </source>
</evidence>
<protein>
    <submittedName>
        <fullName evidence="3">Heterokaryon incompatibility protein-domain-containing protein</fullName>
    </submittedName>
</protein>